<reference evidence="3" key="1">
    <citation type="submission" date="2020-08" db="EMBL/GenBank/DDBJ databases">
        <title>Chromosome-level assembly of Southern catfish (Silurus meridionalis) provides insights into visual adaptation to the nocturnal and benthic lifestyles.</title>
        <authorList>
            <person name="Zhang Y."/>
            <person name="Wang D."/>
            <person name="Peng Z."/>
        </authorList>
    </citation>
    <scope>NUCLEOTIDE SEQUENCE</scope>
    <source>
        <strain evidence="3">SWU-2019-XX</strain>
        <tissue evidence="3">Muscle</tissue>
    </source>
</reference>
<organism evidence="3 4">
    <name type="scientific">Silurus meridionalis</name>
    <name type="common">Southern catfish</name>
    <name type="synonym">Silurus soldatovi meridionalis</name>
    <dbReference type="NCBI Taxonomy" id="175797"/>
    <lineage>
        <taxon>Eukaryota</taxon>
        <taxon>Metazoa</taxon>
        <taxon>Chordata</taxon>
        <taxon>Craniata</taxon>
        <taxon>Vertebrata</taxon>
        <taxon>Euteleostomi</taxon>
        <taxon>Actinopterygii</taxon>
        <taxon>Neopterygii</taxon>
        <taxon>Teleostei</taxon>
        <taxon>Ostariophysi</taxon>
        <taxon>Siluriformes</taxon>
        <taxon>Siluridae</taxon>
        <taxon>Silurus</taxon>
    </lineage>
</organism>
<dbReference type="Proteomes" id="UP000606274">
    <property type="component" value="Unassembled WGS sequence"/>
</dbReference>
<evidence type="ECO:0000256" key="1">
    <source>
        <dbReference type="ARBA" id="ARBA00022990"/>
    </source>
</evidence>
<dbReference type="Gene3D" id="3.40.20.10">
    <property type="entry name" value="Severin"/>
    <property type="match status" value="1"/>
</dbReference>
<evidence type="ECO:0000313" key="4">
    <source>
        <dbReference type="Proteomes" id="UP000606274"/>
    </source>
</evidence>
<dbReference type="PANTHER" id="PTHR11249">
    <property type="entry name" value="GLIAL FACTOR NATURATION FACTOR"/>
    <property type="match status" value="1"/>
</dbReference>
<dbReference type="InterPro" id="IPR011171">
    <property type="entry name" value="GMF"/>
</dbReference>
<dbReference type="GO" id="GO:0071933">
    <property type="term" value="F:Arp2/3 complex binding"/>
    <property type="evidence" value="ECO:0007669"/>
    <property type="project" value="InterPro"/>
</dbReference>
<sequence>MRSHEARKGKEEKQIELCSVSLSFVKMSESLVVCEVDTDLVKKLREFRFRKETSNAAIIMKIDKDRQLVVLDEEYEVSACARARACVCMRVCGMQFLVYLWIFIHLDI</sequence>
<dbReference type="AlphaFoldDB" id="A0A8T0BYV1"/>
<protein>
    <recommendedName>
        <fullName evidence="5">ADF-H domain-containing protein</fullName>
    </recommendedName>
</protein>
<dbReference type="SUPFAM" id="SSF55753">
    <property type="entry name" value="Actin depolymerizing proteins"/>
    <property type="match status" value="1"/>
</dbReference>
<dbReference type="GO" id="GO:0030864">
    <property type="term" value="C:cortical actin cytoskeleton"/>
    <property type="evidence" value="ECO:0007669"/>
    <property type="project" value="TreeGrafter"/>
</dbReference>
<keyword evidence="4" id="KW-1185">Reference proteome</keyword>
<keyword evidence="2" id="KW-0812">Transmembrane</keyword>
<keyword evidence="2" id="KW-1133">Transmembrane helix</keyword>
<feature type="transmembrane region" description="Helical" evidence="2">
    <location>
        <begin position="87"/>
        <end position="106"/>
    </location>
</feature>
<evidence type="ECO:0000256" key="2">
    <source>
        <dbReference type="SAM" id="Phobius"/>
    </source>
</evidence>
<comment type="caution">
    <text evidence="3">The sequence shown here is derived from an EMBL/GenBank/DDBJ whole genome shotgun (WGS) entry which is preliminary data.</text>
</comment>
<keyword evidence="2" id="KW-0472">Membrane</keyword>
<keyword evidence="1" id="KW-0007">Acetylation</keyword>
<dbReference type="GO" id="GO:0071846">
    <property type="term" value="P:actin filament debranching"/>
    <property type="evidence" value="ECO:0007669"/>
    <property type="project" value="InterPro"/>
</dbReference>
<dbReference type="InterPro" id="IPR029006">
    <property type="entry name" value="ADF-H/Gelsolin-like_dom_sf"/>
</dbReference>
<dbReference type="PANTHER" id="PTHR11249:SF3">
    <property type="entry name" value="GLIA MATURATION FACTOR BETA"/>
    <property type="match status" value="1"/>
</dbReference>
<evidence type="ECO:0008006" key="5">
    <source>
        <dbReference type="Google" id="ProtNLM"/>
    </source>
</evidence>
<dbReference type="GO" id="GO:0034316">
    <property type="term" value="P:negative regulation of Arp2/3 complex-mediated actin nucleation"/>
    <property type="evidence" value="ECO:0007669"/>
    <property type="project" value="TreeGrafter"/>
</dbReference>
<proteinExistence type="predicted"/>
<dbReference type="EMBL" id="JABFDY010000002">
    <property type="protein sequence ID" value="KAF7710750.1"/>
    <property type="molecule type" value="Genomic_DNA"/>
</dbReference>
<gene>
    <name evidence="3" type="ORF">HF521_009622</name>
</gene>
<evidence type="ECO:0000313" key="3">
    <source>
        <dbReference type="EMBL" id="KAF7710750.1"/>
    </source>
</evidence>
<name>A0A8T0BYV1_SILME</name>
<accession>A0A8T0BYV1</accession>